<comment type="caution">
    <text evidence="4">The sequence shown here is derived from an EMBL/GenBank/DDBJ whole genome shotgun (WGS) entry which is preliminary data.</text>
</comment>
<protein>
    <recommendedName>
        <fullName evidence="3">Impact N-terminal domain-containing protein</fullName>
    </recommendedName>
</protein>
<evidence type="ECO:0000313" key="4">
    <source>
        <dbReference type="EMBL" id="OQO04142.1"/>
    </source>
</evidence>
<feature type="region of interest" description="Disordered" evidence="2">
    <location>
        <begin position="1"/>
        <end position="26"/>
    </location>
</feature>
<sequence>MSLKRKHEDIDPSNTSTEPPIFRSAPISDRESTFIGLFSPTLPPKDLQHLAEIKPASHKVLAWRRESNQQSLTHAKQYVTGHDDDGEKYGGSKVEKVLVSMGVTGACVVARWYGGVMLGPVRFTHMENATREAVQKWQEDVMDGAAKKRKVEDDFAEKERLVRVLGKRDQSITVLRALAIEKEAMAKRAAEGEAPPLPPGNVIIDATATAKSPRVMLASTQAKPKYDDMELSQLRMLEKARDASTAFLLKRIDKAEAQLVPSSTPPKKEAEPP</sequence>
<dbReference type="InParanoid" id="A0A1V8SZ21"/>
<feature type="compositionally biased region" description="Basic and acidic residues" evidence="2">
    <location>
        <begin position="1"/>
        <end position="10"/>
    </location>
</feature>
<dbReference type="Gene3D" id="3.30.230.30">
    <property type="entry name" value="Impact, N-terminal domain"/>
    <property type="match status" value="1"/>
</dbReference>
<dbReference type="STRING" id="1507870.A0A1V8SZ21"/>
<dbReference type="OrthoDB" id="69641at2759"/>
<keyword evidence="5" id="KW-1185">Reference proteome</keyword>
<dbReference type="PANTHER" id="PTHR16301:SF25">
    <property type="entry name" value="PROTEIN IMPACT"/>
    <property type="match status" value="1"/>
</dbReference>
<dbReference type="Proteomes" id="UP000192596">
    <property type="component" value="Unassembled WGS sequence"/>
</dbReference>
<accession>A0A1V8SZ21</accession>
<dbReference type="SUPFAM" id="SSF54211">
    <property type="entry name" value="Ribosomal protein S5 domain 2-like"/>
    <property type="match status" value="1"/>
</dbReference>
<name>A0A1V8SZ21_9PEZI</name>
<comment type="similarity">
    <text evidence="1">Belongs to the IMPACT family.</text>
</comment>
<dbReference type="InterPro" id="IPR036956">
    <property type="entry name" value="Impact_N_sf"/>
</dbReference>
<dbReference type="Pfam" id="PF01205">
    <property type="entry name" value="Impact_N"/>
    <property type="match status" value="1"/>
</dbReference>
<proteinExistence type="inferred from homology"/>
<evidence type="ECO:0000259" key="3">
    <source>
        <dbReference type="Pfam" id="PF01205"/>
    </source>
</evidence>
<dbReference type="GO" id="GO:0005737">
    <property type="term" value="C:cytoplasm"/>
    <property type="evidence" value="ECO:0007669"/>
    <property type="project" value="TreeGrafter"/>
</dbReference>
<dbReference type="PANTHER" id="PTHR16301">
    <property type="entry name" value="IMPACT-RELATED"/>
    <property type="match status" value="1"/>
</dbReference>
<dbReference type="AlphaFoldDB" id="A0A1V8SZ21"/>
<evidence type="ECO:0000256" key="1">
    <source>
        <dbReference type="ARBA" id="ARBA00007665"/>
    </source>
</evidence>
<organism evidence="4 5">
    <name type="scientific">Cryoendolithus antarcticus</name>
    <dbReference type="NCBI Taxonomy" id="1507870"/>
    <lineage>
        <taxon>Eukaryota</taxon>
        <taxon>Fungi</taxon>
        <taxon>Dikarya</taxon>
        <taxon>Ascomycota</taxon>
        <taxon>Pezizomycotina</taxon>
        <taxon>Dothideomycetes</taxon>
        <taxon>Dothideomycetidae</taxon>
        <taxon>Cladosporiales</taxon>
        <taxon>Cladosporiaceae</taxon>
        <taxon>Cryoendolithus</taxon>
    </lineage>
</organism>
<dbReference type="GO" id="GO:0140469">
    <property type="term" value="P:GCN2-mediated signaling"/>
    <property type="evidence" value="ECO:0007669"/>
    <property type="project" value="TreeGrafter"/>
</dbReference>
<dbReference type="InterPro" id="IPR001498">
    <property type="entry name" value="Impact_N"/>
</dbReference>
<reference evidence="5" key="1">
    <citation type="submission" date="2017-03" db="EMBL/GenBank/DDBJ databases">
        <title>Genomes of endolithic fungi from Antarctica.</title>
        <authorList>
            <person name="Coleine C."/>
            <person name="Masonjones S."/>
            <person name="Stajich J.E."/>
        </authorList>
    </citation>
    <scope>NUCLEOTIDE SEQUENCE [LARGE SCALE GENOMIC DNA]</scope>
    <source>
        <strain evidence="5">CCFEE 5527</strain>
    </source>
</reference>
<dbReference type="GO" id="GO:0006446">
    <property type="term" value="P:regulation of translational initiation"/>
    <property type="evidence" value="ECO:0007669"/>
    <property type="project" value="TreeGrafter"/>
</dbReference>
<feature type="domain" description="Impact N-terminal" evidence="3">
    <location>
        <begin position="30"/>
        <end position="134"/>
    </location>
</feature>
<gene>
    <name evidence="4" type="ORF">B0A48_10752</name>
</gene>
<dbReference type="InterPro" id="IPR023582">
    <property type="entry name" value="Impact"/>
</dbReference>
<evidence type="ECO:0000256" key="2">
    <source>
        <dbReference type="SAM" id="MobiDB-lite"/>
    </source>
</evidence>
<evidence type="ECO:0000313" key="5">
    <source>
        <dbReference type="Proteomes" id="UP000192596"/>
    </source>
</evidence>
<dbReference type="InterPro" id="IPR020568">
    <property type="entry name" value="Ribosomal_Su5_D2-typ_SF"/>
</dbReference>
<dbReference type="EMBL" id="NAJO01000022">
    <property type="protein sequence ID" value="OQO04142.1"/>
    <property type="molecule type" value="Genomic_DNA"/>
</dbReference>